<accession>A0A6B3NHL8</accession>
<comment type="caution">
    <text evidence="2">The sequence shown here is derived from an EMBL/GenBank/DDBJ whole genome shotgun (WGS) entry which is preliminary data.</text>
</comment>
<protein>
    <submittedName>
        <fullName evidence="2">Uncharacterized protein</fullName>
    </submittedName>
</protein>
<evidence type="ECO:0000313" key="2">
    <source>
        <dbReference type="EMBL" id="NER29514.1"/>
    </source>
</evidence>
<dbReference type="AlphaFoldDB" id="A0A6B3NHL8"/>
<name>A0A6B3NHL8_9CYAN</name>
<gene>
    <name evidence="2" type="ORF">F6J89_18280</name>
</gene>
<organism evidence="2">
    <name type="scientific">Symploca sp. SIO1C4</name>
    <dbReference type="NCBI Taxonomy" id="2607765"/>
    <lineage>
        <taxon>Bacteria</taxon>
        <taxon>Bacillati</taxon>
        <taxon>Cyanobacteriota</taxon>
        <taxon>Cyanophyceae</taxon>
        <taxon>Coleofasciculales</taxon>
        <taxon>Coleofasciculaceae</taxon>
        <taxon>Symploca</taxon>
    </lineage>
</organism>
<feature type="region of interest" description="Disordered" evidence="1">
    <location>
        <begin position="1"/>
        <end position="27"/>
    </location>
</feature>
<sequence length="58" mass="6495">MTDLIHPEVNIGSKNHKVQEHDTKTREDGNTAIKIDRSSVGEDLTIIQIHNTSDKRAS</sequence>
<feature type="compositionally biased region" description="Basic and acidic residues" evidence="1">
    <location>
        <begin position="17"/>
        <end position="27"/>
    </location>
</feature>
<evidence type="ECO:0000256" key="1">
    <source>
        <dbReference type="SAM" id="MobiDB-lite"/>
    </source>
</evidence>
<dbReference type="EMBL" id="JAAHFQ010000380">
    <property type="protein sequence ID" value="NER29514.1"/>
    <property type="molecule type" value="Genomic_DNA"/>
</dbReference>
<proteinExistence type="predicted"/>
<reference evidence="2" key="1">
    <citation type="submission" date="2019-11" db="EMBL/GenBank/DDBJ databases">
        <title>Genomic insights into an expanded diversity of filamentous marine cyanobacteria reveals the extraordinary biosynthetic potential of Moorea and Okeania.</title>
        <authorList>
            <person name="Ferreira Leao T."/>
            <person name="Wang M."/>
            <person name="Moss N."/>
            <person name="Da Silva R."/>
            <person name="Sanders J."/>
            <person name="Nurk S."/>
            <person name="Gurevich A."/>
            <person name="Humphrey G."/>
            <person name="Reher R."/>
            <person name="Zhu Q."/>
            <person name="Belda-Ferre P."/>
            <person name="Glukhov E."/>
            <person name="Rex R."/>
            <person name="Dorrestein P.C."/>
            <person name="Knight R."/>
            <person name="Pevzner P."/>
            <person name="Gerwick W.H."/>
            <person name="Gerwick L."/>
        </authorList>
    </citation>
    <scope>NUCLEOTIDE SEQUENCE</scope>
    <source>
        <strain evidence="2">SIO1C4</strain>
    </source>
</reference>